<protein>
    <submittedName>
        <fullName evidence="1">2-oxoacid:acceptor oxidoreductase family protein</fullName>
    </submittedName>
</protein>
<keyword evidence="2" id="KW-1185">Reference proteome</keyword>
<sequence length="178" mass="18872">MEAQFLIAGFGGQGVLLIGQLLAKAAMHEGMNVSWMPSYGPEMRGGEANCAVVISDEPIGSPLVTEIPIAVIMNKPSMIKFTPAMEKGGIMLYNSSLIDITPDRDDITAIPVDCNGIAEQLGNSRTANMVMLGAILEKTGVVSIDSAMEALKATFGPKKEHLLPINRQAMEKGAEAVK</sequence>
<evidence type="ECO:0000313" key="1">
    <source>
        <dbReference type="EMBL" id="QUC67370.1"/>
    </source>
</evidence>
<evidence type="ECO:0000313" key="2">
    <source>
        <dbReference type="Proteomes" id="UP000682782"/>
    </source>
</evidence>
<name>A0AC61MWZ0_9FIRM</name>
<gene>
    <name evidence="1" type="ORF">JYE49_01275</name>
</gene>
<organism evidence="1 2">
    <name type="scientific">Aristaeella hokkaidonensis</name>
    <dbReference type="NCBI Taxonomy" id="3046382"/>
    <lineage>
        <taxon>Bacteria</taxon>
        <taxon>Bacillati</taxon>
        <taxon>Bacillota</taxon>
        <taxon>Clostridia</taxon>
        <taxon>Eubacteriales</taxon>
        <taxon>Aristaeellaceae</taxon>
        <taxon>Aristaeella</taxon>
    </lineage>
</organism>
<reference evidence="1" key="1">
    <citation type="submission" date="2021-01" db="EMBL/GenBank/DDBJ databases">
        <title>Complete genome sequence of Clostridiales bacterium R-7.</title>
        <authorList>
            <person name="Mahoney-Kurpe S.C."/>
            <person name="Palevich N."/>
            <person name="Koike S."/>
            <person name="Moon C.D."/>
            <person name="Attwood G.T."/>
        </authorList>
    </citation>
    <scope>NUCLEOTIDE SEQUENCE</scope>
    <source>
        <strain evidence="1">R-7</strain>
    </source>
</reference>
<dbReference type="EMBL" id="CP068393">
    <property type="protein sequence ID" value="QUC67370.1"/>
    <property type="molecule type" value="Genomic_DNA"/>
</dbReference>
<accession>A0AC61MWZ0</accession>
<proteinExistence type="predicted"/>
<dbReference type="Proteomes" id="UP000682782">
    <property type="component" value="Chromosome"/>
</dbReference>